<proteinExistence type="predicted"/>
<gene>
    <name evidence="1" type="ORF">DJ018_01400</name>
</gene>
<dbReference type="EMBL" id="QFYR01000001">
    <property type="protein sequence ID" value="RAK56663.1"/>
    <property type="molecule type" value="Genomic_DNA"/>
</dbReference>
<dbReference type="RefSeq" id="WP_111513014.1">
    <property type="nucleotide sequence ID" value="NZ_QFYR01000001.1"/>
</dbReference>
<keyword evidence="2" id="KW-1185">Reference proteome</keyword>
<organism evidence="1 2">
    <name type="scientific">Phenylobacterium deserti</name>
    <dbReference type="NCBI Taxonomy" id="1914756"/>
    <lineage>
        <taxon>Bacteria</taxon>
        <taxon>Pseudomonadati</taxon>
        <taxon>Pseudomonadota</taxon>
        <taxon>Alphaproteobacteria</taxon>
        <taxon>Caulobacterales</taxon>
        <taxon>Caulobacteraceae</taxon>
        <taxon>Phenylobacterium</taxon>
    </lineage>
</organism>
<dbReference type="AlphaFoldDB" id="A0A328ANT4"/>
<protein>
    <submittedName>
        <fullName evidence="1">Uncharacterized protein</fullName>
    </submittedName>
</protein>
<name>A0A328ANT4_9CAUL</name>
<sequence>MSLAETFNAKPNGQGGLLSNLRLPTRETIDNLARAPKFTIPLPNTPKATVYTDRVRAAPAITPTVAGAIGQTAMLLGIAGLFFPKAVKRALGVQAPTPVVQAVFGAREMWSGVSLASDPTKSEVLWARVAGDVFDIVALKALDNPSNPKRGNARAALGFVLAVTALDVVTAVRMTNVQRNCE</sequence>
<dbReference type="Proteomes" id="UP000249725">
    <property type="component" value="Unassembled WGS sequence"/>
</dbReference>
<accession>A0A328ANT4</accession>
<evidence type="ECO:0000313" key="1">
    <source>
        <dbReference type="EMBL" id="RAK56663.1"/>
    </source>
</evidence>
<comment type="caution">
    <text evidence="1">The sequence shown here is derived from an EMBL/GenBank/DDBJ whole genome shotgun (WGS) entry which is preliminary data.</text>
</comment>
<evidence type="ECO:0000313" key="2">
    <source>
        <dbReference type="Proteomes" id="UP000249725"/>
    </source>
</evidence>
<dbReference type="OrthoDB" id="6166765at2"/>
<reference evidence="2" key="1">
    <citation type="submission" date="2018-05" db="EMBL/GenBank/DDBJ databases">
        <authorList>
            <person name="Li X."/>
        </authorList>
    </citation>
    <scope>NUCLEOTIDE SEQUENCE [LARGE SCALE GENOMIC DNA]</scope>
    <source>
        <strain evidence="2">YIM 73061</strain>
    </source>
</reference>